<accession>A0A0S4XLZ8</accession>
<dbReference type="EMBL" id="FAXN01000013">
    <property type="protein sequence ID" value="CUV64984.1"/>
    <property type="molecule type" value="Genomic_DNA"/>
</dbReference>
<gene>
    <name evidence="1" type="primary">moeA</name>
    <name evidence="1" type="ORF">BN3087_150001</name>
</gene>
<organism evidence="1">
    <name type="scientific">Sulfurovum sp. enrichment culture clone C5</name>
    <dbReference type="NCBI Taxonomy" id="497650"/>
    <lineage>
        <taxon>Bacteria</taxon>
        <taxon>Pseudomonadati</taxon>
        <taxon>Campylobacterota</taxon>
        <taxon>Epsilonproteobacteria</taxon>
        <taxon>Campylobacterales</taxon>
        <taxon>Sulfurovaceae</taxon>
        <taxon>Sulfurovum</taxon>
        <taxon>environmental samples</taxon>
    </lineage>
</organism>
<dbReference type="GO" id="GO:0061599">
    <property type="term" value="F:molybdopterin molybdotransferase activity"/>
    <property type="evidence" value="ECO:0007669"/>
    <property type="project" value="UniProtKB-EC"/>
</dbReference>
<dbReference type="AlphaFoldDB" id="A0A0S4XLZ8"/>
<dbReference type="EC" id="2.10.1.1" evidence="1"/>
<name>A0A0S4XLZ8_9BACT</name>
<keyword evidence="1" id="KW-0808">Transferase</keyword>
<proteinExistence type="predicted"/>
<sequence>MVDFANKKQGTSAILTNILGTSALMMLDQHDTLKNIGDKVDILIF</sequence>
<protein>
    <submittedName>
        <fullName evidence="1">Molybdopterin molybdenumtransferase ( part 2)</fullName>
        <ecNumber evidence="1">2.10.1.1</ecNumber>
    </submittedName>
</protein>
<reference evidence="1" key="1">
    <citation type="submission" date="2015-11" db="EMBL/GenBank/DDBJ databases">
        <authorList>
            <person name="Zhang Y."/>
            <person name="Guo Z."/>
        </authorList>
    </citation>
    <scope>NUCLEOTIDE SEQUENCE</scope>
    <source>
        <strain evidence="1">BN30871</strain>
    </source>
</reference>
<evidence type="ECO:0000313" key="1">
    <source>
        <dbReference type="EMBL" id="CUV64984.1"/>
    </source>
</evidence>